<comment type="caution">
    <text evidence="6">The sequence shown here is derived from an EMBL/GenBank/DDBJ whole genome shotgun (WGS) entry which is preliminary data.</text>
</comment>
<reference evidence="6" key="1">
    <citation type="journal article" date="2014" name="Int. J. Syst. Evol. Microbiol.">
        <title>Complete genome sequence of Corynebacterium casei LMG S-19264T (=DSM 44701T), isolated from a smear-ripened cheese.</title>
        <authorList>
            <consortium name="US DOE Joint Genome Institute (JGI-PGF)"/>
            <person name="Walter F."/>
            <person name="Albersmeier A."/>
            <person name="Kalinowski J."/>
            <person name="Ruckert C."/>
        </authorList>
    </citation>
    <scope>NUCLEOTIDE SEQUENCE</scope>
    <source>
        <strain evidence="6">JCM 4784</strain>
    </source>
</reference>
<dbReference type="SUPFAM" id="SSF51735">
    <property type="entry name" value="NAD(P)-binding Rossmann-fold domains"/>
    <property type="match status" value="1"/>
</dbReference>
<evidence type="ECO:0000256" key="4">
    <source>
        <dbReference type="ARBA" id="ARBA00023239"/>
    </source>
</evidence>
<evidence type="ECO:0000256" key="3">
    <source>
        <dbReference type="ARBA" id="ARBA00023027"/>
    </source>
</evidence>
<gene>
    <name evidence="6" type="ORF">GCM10018785_16360</name>
</gene>
<evidence type="ECO:0000259" key="5">
    <source>
        <dbReference type="Pfam" id="PF01370"/>
    </source>
</evidence>
<evidence type="ECO:0000256" key="1">
    <source>
        <dbReference type="ARBA" id="ARBA00001911"/>
    </source>
</evidence>
<dbReference type="GO" id="GO:0005737">
    <property type="term" value="C:cytoplasm"/>
    <property type="evidence" value="ECO:0007669"/>
    <property type="project" value="TreeGrafter"/>
</dbReference>
<evidence type="ECO:0000313" key="7">
    <source>
        <dbReference type="Proteomes" id="UP000608024"/>
    </source>
</evidence>
<dbReference type="PANTHER" id="PTHR43078">
    <property type="entry name" value="UDP-GLUCURONIC ACID DECARBOXYLASE-RELATED"/>
    <property type="match status" value="1"/>
</dbReference>
<evidence type="ECO:0000313" key="6">
    <source>
        <dbReference type="EMBL" id="GHE47396.1"/>
    </source>
</evidence>
<keyword evidence="3" id="KW-0520">NAD</keyword>
<proteinExistence type="predicted"/>
<dbReference type="EMBL" id="BNBT01000015">
    <property type="protein sequence ID" value="GHE47396.1"/>
    <property type="molecule type" value="Genomic_DNA"/>
</dbReference>
<sequence length="354" mass="36574">MGPTRTFPAAPVARPPWGRALVTGGAGFLGSHLCERLTGLGVAVDCVDNLSTGGAENIAFLAARPGFRFLEHDLTRPDCVAALPGPYDLVLHCACPAGPADCRRLPLETLDAGSAGTRHALAVAHRDRARLLFASASAVYGDPLVSPQREDHPGDVDPVGPDSARAEAHRFAEALVTAHVAAHGTDAGIVRLFGTYGPRMRADDGRPVPALVARALAGAPVTLAGDGRRTHCLCYVDDVVDGVLLLAASRSVRPVNLGGTDVVTEAELARRVIELTGSTSRVMCTGAADAGPRPHLPDTGLVRELFGWAPVIGWEEGLRRTVAHRTGPPLDGGPVPGPYEEIAAGSAAGPGPGC</sequence>
<dbReference type="Pfam" id="PF01370">
    <property type="entry name" value="Epimerase"/>
    <property type="match status" value="1"/>
</dbReference>
<evidence type="ECO:0000256" key="2">
    <source>
        <dbReference type="ARBA" id="ARBA00022793"/>
    </source>
</evidence>
<keyword evidence="4" id="KW-0456">Lyase</keyword>
<dbReference type="InterPro" id="IPR001509">
    <property type="entry name" value="Epimerase_deHydtase"/>
</dbReference>
<dbReference type="RefSeq" id="WP_190135156.1">
    <property type="nucleotide sequence ID" value="NZ_BNBT01000015.1"/>
</dbReference>
<name>A0A918ZEK8_9ACTN</name>
<dbReference type="AlphaFoldDB" id="A0A918ZEK8"/>
<feature type="domain" description="NAD-dependent epimerase/dehydratase" evidence="5">
    <location>
        <begin position="20"/>
        <end position="258"/>
    </location>
</feature>
<dbReference type="PANTHER" id="PTHR43078:SF6">
    <property type="entry name" value="UDP-GLUCURONIC ACID DECARBOXYLASE 1"/>
    <property type="match status" value="1"/>
</dbReference>
<keyword evidence="2" id="KW-0210">Decarboxylase</keyword>
<comment type="cofactor">
    <cofactor evidence="1">
        <name>NAD(+)</name>
        <dbReference type="ChEBI" id="CHEBI:57540"/>
    </cofactor>
</comment>
<dbReference type="Gene3D" id="3.40.50.720">
    <property type="entry name" value="NAD(P)-binding Rossmann-like Domain"/>
    <property type="match status" value="1"/>
</dbReference>
<dbReference type="GO" id="GO:0048040">
    <property type="term" value="F:UDP-glucuronate decarboxylase activity"/>
    <property type="evidence" value="ECO:0007669"/>
    <property type="project" value="TreeGrafter"/>
</dbReference>
<dbReference type="Proteomes" id="UP000608024">
    <property type="component" value="Unassembled WGS sequence"/>
</dbReference>
<keyword evidence="7" id="KW-1185">Reference proteome</keyword>
<dbReference type="InterPro" id="IPR036291">
    <property type="entry name" value="NAD(P)-bd_dom_sf"/>
</dbReference>
<dbReference type="GO" id="GO:0070403">
    <property type="term" value="F:NAD+ binding"/>
    <property type="evidence" value="ECO:0007669"/>
    <property type="project" value="InterPro"/>
</dbReference>
<organism evidence="6 7">
    <name type="scientific">Streptomyces longispororuber</name>
    <dbReference type="NCBI Taxonomy" id="68230"/>
    <lineage>
        <taxon>Bacteria</taxon>
        <taxon>Bacillati</taxon>
        <taxon>Actinomycetota</taxon>
        <taxon>Actinomycetes</taxon>
        <taxon>Kitasatosporales</taxon>
        <taxon>Streptomycetaceae</taxon>
        <taxon>Streptomyces</taxon>
    </lineage>
</organism>
<reference evidence="6" key="2">
    <citation type="submission" date="2020-09" db="EMBL/GenBank/DDBJ databases">
        <authorList>
            <person name="Sun Q."/>
            <person name="Ohkuma M."/>
        </authorList>
    </citation>
    <scope>NUCLEOTIDE SEQUENCE</scope>
    <source>
        <strain evidence="6">JCM 4784</strain>
    </source>
</reference>
<dbReference type="GO" id="GO:0042732">
    <property type="term" value="P:D-xylose metabolic process"/>
    <property type="evidence" value="ECO:0007669"/>
    <property type="project" value="InterPro"/>
</dbReference>
<dbReference type="InterPro" id="IPR044516">
    <property type="entry name" value="UXS-like"/>
</dbReference>
<protein>
    <submittedName>
        <fullName evidence="6">Epimerase</fullName>
    </submittedName>
</protein>
<accession>A0A918ZEK8</accession>